<dbReference type="Pfam" id="PF08541">
    <property type="entry name" value="ACP_syn_III_C"/>
    <property type="match status" value="1"/>
</dbReference>
<evidence type="ECO:0000259" key="7">
    <source>
        <dbReference type="Pfam" id="PF08392"/>
    </source>
</evidence>
<dbReference type="EC" id="2.3.1.199" evidence="3"/>
<gene>
    <name evidence="9" type="ORF">PIB30_062447</name>
</gene>
<evidence type="ECO:0000313" key="10">
    <source>
        <dbReference type="Proteomes" id="UP001341840"/>
    </source>
</evidence>
<comment type="pathway">
    <text evidence="1">Lipid metabolism; fatty acid biosynthesis.</text>
</comment>
<organism evidence="9 10">
    <name type="scientific">Stylosanthes scabra</name>
    <dbReference type="NCBI Taxonomy" id="79078"/>
    <lineage>
        <taxon>Eukaryota</taxon>
        <taxon>Viridiplantae</taxon>
        <taxon>Streptophyta</taxon>
        <taxon>Embryophyta</taxon>
        <taxon>Tracheophyta</taxon>
        <taxon>Spermatophyta</taxon>
        <taxon>Magnoliopsida</taxon>
        <taxon>eudicotyledons</taxon>
        <taxon>Gunneridae</taxon>
        <taxon>Pentapetalae</taxon>
        <taxon>rosids</taxon>
        <taxon>fabids</taxon>
        <taxon>Fabales</taxon>
        <taxon>Fabaceae</taxon>
        <taxon>Papilionoideae</taxon>
        <taxon>50 kb inversion clade</taxon>
        <taxon>dalbergioids sensu lato</taxon>
        <taxon>Dalbergieae</taxon>
        <taxon>Pterocarpus clade</taxon>
        <taxon>Stylosanthes</taxon>
    </lineage>
</organism>
<evidence type="ECO:0000259" key="8">
    <source>
        <dbReference type="Pfam" id="PF08541"/>
    </source>
</evidence>
<name>A0ABU6RLG2_9FABA</name>
<keyword evidence="5" id="KW-0012">Acyltransferase</keyword>
<comment type="caution">
    <text evidence="9">The sequence shown here is derived from an EMBL/GenBank/DDBJ whole genome shotgun (WGS) entry which is preliminary data.</text>
</comment>
<evidence type="ECO:0000313" key="9">
    <source>
        <dbReference type="EMBL" id="MED6124815.1"/>
    </source>
</evidence>
<accession>A0ABU6RLG2</accession>
<dbReference type="Gene3D" id="3.40.47.10">
    <property type="match status" value="1"/>
</dbReference>
<keyword evidence="10" id="KW-1185">Reference proteome</keyword>
<dbReference type="Proteomes" id="UP001341840">
    <property type="component" value="Unassembled WGS sequence"/>
</dbReference>
<protein>
    <recommendedName>
        <fullName evidence="3">very-long-chain 3-oxoacyl-CoA synthase</fullName>
        <ecNumber evidence="3">2.3.1.199</ecNumber>
    </recommendedName>
</protein>
<dbReference type="InterPro" id="IPR013747">
    <property type="entry name" value="ACP_syn_III_C"/>
</dbReference>
<proteinExistence type="inferred from homology"/>
<evidence type="ECO:0000256" key="4">
    <source>
        <dbReference type="ARBA" id="ARBA00022679"/>
    </source>
</evidence>
<dbReference type="EMBL" id="JASCZI010030788">
    <property type="protein sequence ID" value="MED6124815.1"/>
    <property type="molecule type" value="Genomic_DNA"/>
</dbReference>
<evidence type="ECO:0000256" key="1">
    <source>
        <dbReference type="ARBA" id="ARBA00005194"/>
    </source>
</evidence>
<comment type="similarity">
    <text evidence="2">Belongs to the thiolase-like superfamily. Chalcone/stilbene synthases family.</text>
</comment>
<dbReference type="InterPro" id="IPR016039">
    <property type="entry name" value="Thiolase-like"/>
</dbReference>
<keyword evidence="4" id="KW-0808">Transferase</keyword>
<feature type="domain" description="Beta-ketoacyl-[acyl-carrier-protein] synthase III C-terminal" evidence="8">
    <location>
        <begin position="263"/>
        <end position="343"/>
    </location>
</feature>
<feature type="domain" description="FAE" evidence="7">
    <location>
        <begin position="2"/>
        <end position="242"/>
    </location>
</feature>
<evidence type="ECO:0000256" key="3">
    <source>
        <dbReference type="ARBA" id="ARBA00012307"/>
    </source>
</evidence>
<reference evidence="9 10" key="1">
    <citation type="journal article" date="2023" name="Plants (Basel)">
        <title>Bridging the Gap: Combining Genomics and Transcriptomics Approaches to Understand Stylosanthes scabra, an Orphan Legume from the Brazilian Caatinga.</title>
        <authorList>
            <person name="Ferreira-Neto J.R.C."/>
            <person name="da Silva M.D."/>
            <person name="Binneck E."/>
            <person name="de Melo N.F."/>
            <person name="da Silva R.H."/>
            <person name="de Melo A.L.T.M."/>
            <person name="Pandolfi V."/>
            <person name="Bustamante F.O."/>
            <person name="Brasileiro-Vidal A.C."/>
            <person name="Benko-Iseppon A.M."/>
        </authorList>
    </citation>
    <scope>NUCLEOTIDE SEQUENCE [LARGE SCALE GENOMIC DNA]</scope>
    <source>
        <tissue evidence="9">Leaves</tissue>
    </source>
</reference>
<dbReference type="InterPro" id="IPR013601">
    <property type="entry name" value="FAE1_typ3_polyketide_synth"/>
</dbReference>
<comment type="catalytic activity">
    <reaction evidence="6">
        <text>a very-long-chain acyl-CoA + malonyl-CoA + H(+) = a very-long-chain 3-oxoacyl-CoA + CO2 + CoA</text>
        <dbReference type="Rhea" id="RHEA:32727"/>
        <dbReference type="ChEBI" id="CHEBI:15378"/>
        <dbReference type="ChEBI" id="CHEBI:16526"/>
        <dbReference type="ChEBI" id="CHEBI:57287"/>
        <dbReference type="ChEBI" id="CHEBI:57384"/>
        <dbReference type="ChEBI" id="CHEBI:90725"/>
        <dbReference type="ChEBI" id="CHEBI:90736"/>
        <dbReference type="EC" id="2.3.1.199"/>
    </reaction>
</comment>
<dbReference type="InterPro" id="IPR012392">
    <property type="entry name" value="3-ktacl-CoA_syn"/>
</dbReference>
<dbReference type="Pfam" id="PF08392">
    <property type="entry name" value="FAE1_CUT1_RppA"/>
    <property type="match status" value="1"/>
</dbReference>
<dbReference type="PANTHER" id="PTHR31561">
    <property type="entry name" value="3-KETOACYL-COA SYNTHASE"/>
    <property type="match status" value="1"/>
</dbReference>
<dbReference type="CDD" id="cd00831">
    <property type="entry name" value="CHS_like"/>
    <property type="match status" value="1"/>
</dbReference>
<dbReference type="SUPFAM" id="SSF53901">
    <property type="entry name" value="Thiolase-like"/>
    <property type="match status" value="2"/>
</dbReference>
<evidence type="ECO:0000256" key="6">
    <source>
        <dbReference type="ARBA" id="ARBA00047375"/>
    </source>
</evidence>
<evidence type="ECO:0000256" key="5">
    <source>
        <dbReference type="ARBA" id="ARBA00023315"/>
    </source>
</evidence>
<sequence length="371" mass="41227">MAKTLHASGLGEEDTYVPPLYHDITPRMSDQNDAIREVHMVCFPIIDDLLAKTNVSPTDIDILIVNCSRFCPSPSLSSIVINKYSMRSDIKSYNISGMGCSASALGIDMAKRLLKVHENSNAIVLSTEILSTGFYTGNEKCKLILNCVFRMGSTAILLSNKKKAKKHAKYRVLSTVRFQSASEDSCYFSGALEEDSTGKIGFSLKNESLEIAGKILRSNITTLGSQVLPLSEIFQYLVSLLKLRLLNRDSKAVYVPNFMSGIQHICLPCIGKKFIRRMGKMLRLSEIDIEPALMTMHKFGNQSSSSLWYELAYLEAKQRIKKGDTIWLLGMGTGPKCTSVILKSISSPLLGDEFKNGPWDDCIQQYPLIIP</sequence>
<evidence type="ECO:0000256" key="2">
    <source>
        <dbReference type="ARBA" id="ARBA00005531"/>
    </source>
</evidence>